<sequence length="76" mass="8681">MSTRQKPNLALISSEFSASIPTSTGKEKRIKMQDDKASHVITGYQAPFRCNFIHDILIYDIPVKWNNYILLSHLST</sequence>
<protein>
    <submittedName>
        <fullName evidence="1">Uncharacterized protein</fullName>
    </submittedName>
</protein>
<evidence type="ECO:0000313" key="2">
    <source>
        <dbReference type="Proteomes" id="UP000615446"/>
    </source>
</evidence>
<reference evidence="1" key="1">
    <citation type="submission" date="2019-10" db="EMBL/GenBank/DDBJ databases">
        <title>Conservation and host-specific expression of non-tandemly repeated heterogenous ribosome RNA gene in arbuscular mycorrhizal fungi.</title>
        <authorList>
            <person name="Maeda T."/>
            <person name="Kobayashi Y."/>
            <person name="Nakagawa T."/>
            <person name="Ezawa T."/>
            <person name="Yamaguchi K."/>
            <person name="Bino T."/>
            <person name="Nishimoto Y."/>
            <person name="Shigenobu S."/>
            <person name="Kawaguchi M."/>
        </authorList>
    </citation>
    <scope>NUCLEOTIDE SEQUENCE</scope>
    <source>
        <strain evidence="1">HR1</strain>
    </source>
</reference>
<name>A0A8H3LIN5_9GLOM</name>
<accession>A0A8H3LIN5</accession>
<dbReference type="Proteomes" id="UP000615446">
    <property type="component" value="Unassembled WGS sequence"/>
</dbReference>
<comment type="caution">
    <text evidence="1">The sequence shown here is derived from an EMBL/GenBank/DDBJ whole genome shotgun (WGS) entry which is preliminary data.</text>
</comment>
<organism evidence="1 2">
    <name type="scientific">Rhizophagus clarus</name>
    <dbReference type="NCBI Taxonomy" id="94130"/>
    <lineage>
        <taxon>Eukaryota</taxon>
        <taxon>Fungi</taxon>
        <taxon>Fungi incertae sedis</taxon>
        <taxon>Mucoromycota</taxon>
        <taxon>Glomeromycotina</taxon>
        <taxon>Glomeromycetes</taxon>
        <taxon>Glomerales</taxon>
        <taxon>Glomeraceae</taxon>
        <taxon>Rhizophagus</taxon>
    </lineage>
</organism>
<proteinExistence type="predicted"/>
<evidence type="ECO:0000313" key="1">
    <source>
        <dbReference type="EMBL" id="GES89273.1"/>
    </source>
</evidence>
<gene>
    <name evidence="1" type="ORF">RCL2_001617300</name>
</gene>
<dbReference type="AlphaFoldDB" id="A0A8H3LIN5"/>
<dbReference type="EMBL" id="BLAL01000183">
    <property type="protein sequence ID" value="GES89273.1"/>
    <property type="molecule type" value="Genomic_DNA"/>
</dbReference>